<gene>
    <name evidence="1" type="ORF">NX720_03325</name>
</gene>
<dbReference type="RefSeq" id="WP_262599362.1">
    <property type="nucleotide sequence ID" value="NZ_CP103300.1"/>
</dbReference>
<protein>
    <submittedName>
        <fullName evidence="1">Uncharacterized protein</fullName>
    </submittedName>
</protein>
<dbReference type="Proteomes" id="UP001163255">
    <property type="component" value="Chromosome"/>
</dbReference>
<evidence type="ECO:0000313" key="1">
    <source>
        <dbReference type="EMBL" id="UYM16969.1"/>
    </source>
</evidence>
<organism evidence="1 2">
    <name type="scientific">Endozoicomonas euniceicola</name>
    <dbReference type="NCBI Taxonomy" id="1234143"/>
    <lineage>
        <taxon>Bacteria</taxon>
        <taxon>Pseudomonadati</taxon>
        <taxon>Pseudomonadota</taxon>
        <taxon>Gammaproteobacteria</taxon>
        <taxon>Oceanospirillales</taxon>
        <taxon>Endozoicomonadaceae</taxon>
        <taxon>Endozoicomonas</taxon>
    </lineage>
</organism>
<sequence>MMNKNGATVSHLSLLPAHFVQRTVAQFIDITAEAEMASYMKELGYGA</sequence>
<evidence type="ECO:0000313" key="2">
    <source>
        <dbReference type="Proteomes" id="UP001163255"/>
    </source>
</evidence>
<accession>A0ABY6GYH7</accession>
<reference evidence="1" key="1">
    <citation type="submission" date="2022-10" db="EMBL/GenBank/DDBJ databases">
        <title>Completed Genome Sequence of two octocoral isolated bacterium, Endozoicomonas euniceicola EF212T and Endozoicomonas gorgoniicola PS125T.</title>
        <authorList>
            <person name="Chiou Y.-J."/>
            <person name="Chen Y.-H."/>
        </authorList>
    </citation>
    <scope>NUCLEOTIDE SEQUENCE</scope>
    <source>
        <strain evidence="1">EF212</strain>
    </source>
</reference>
<keyword evidence="2" id="KW-1185">Reference proteome</keyword>
<name>A0ABY6GYH7_9GAMM</name>
<proteinExistence type="predicted"/>
<dbReference type="EMBL" id="CP103300">
    <property type="protein sequence ID" value="UYM16969.1"/>
    <property type="molecule type" value="Genomic_DNA"/>
</dbReference>